<keyword evidence="2" id="KW-1185">Reference proteome</keyword>
<accession>A0A9Q1IGJ5</accession>
<organism evidence="1 2">
    <name type="scientific">Synaphobranchus kaupii</name>
    <name type="common">Kaup's arrowtooth eel</name>
    <dbReference type="NCBI Taxonomy" id="118154"/>
    <lineage>
        <taxon>Eukaryota</taxon>
        <taxon>Metazoa</taxon>
        <taxon>Chordata</taxon>
        <taxon>Craniata</taxon>
        <taxon>Vertebrata</taxon>
        <taxon>Euteleostomi</taxon>
        <taxon>Actinopterygii</taxon>
        <taxon>Neopterygii</taxon>
        <taxon>Teleostei</taxon>
        <taxon>Anguilliformes</taxon>
        <taxon>Synaphobranchidae</taxon>
        <taxon>Synaphobranchus</taxon>
    </lineage>
</organism>
<evidence type="ECO:0000313" key="1">
    <source>
        <dbReference type="EMBL" id="KAJ8339765.1"/>
    </source>
</evidence>
<protein>
    <submittedName>
        <fullName evidence="1">Uncharacterized protein</fullName>
    </submittedName>
</protein>
<sequence>MQTPHRRVLGRDSNSLRVKQTELHFPAPIYLIEEWLRDCGNLWHTSSPWWSTEGHQNPRDGSAGKTGQTNQAAWCFGACFPIVCSSLAKSDHAADVRTGVGIDGFSRNKAARLI</sequence>
<reference evidence="1" key="1">
    <citation type="journal article" date="2023" name="Science">
        <title>Genome structures resolve the early diversification of teleost fishes.</title>
        <authorList>
            <person name="Parey E."/>
            <person name="Louis A."/>
            <person name="Montfort J."/>
            <person name="Bouchez O."/>
            <person name="Roques C."/>
            <person name="Iampietro C."/>
            <person name="Lluch J."/>
            <person name="Castinel A."/>
            <person name="Donnadieu C."/>
            <person name="Desvignes T."/>
            <person name="Floi Bucao C."/>
            <person name="Jouanno E."/>
            <person name="Wen M."/>
            <person name="Mejri S."/>
            <person name="Dirks R."/>
            <person name="Jansen H."/>
            <person name="Henkel C."/>
            <person name="Chen W.J."/>
            <person name="Zahm M."/>
            <person name="Cabau C."/>
            <person name="Klopp C."/>
            <person name="Thompson A.W."/>
            <person name="Robinson-Rechavi M."/>
            <person name="Braasch I."/>
            <person name="Lecointre G."/>
            <person name="Bobe J."/>
            <person name="Postlethwait J.H."/>
            <person name="Berthelot C."/>
            <person name="Roest Crollius H."/>
            <person name="Guiguen Y."/>
        </authorList>
    </citation>
    <scope>NUCLEOTIDE SEQUENCE</scope>
    <source>
        <strain evidence="1">WJC10195</strain>
    </source>
</reference>
<dbReference type="AlphaFoldDB" id="A0A9Q1IGJ5"/>
<dbReference type="Proteomes" id="UP001152622">
    <property type="component" value="Chromosome 16"/>
</dbReference>
<comment type="caution">
    <text evidence="1">The sequence shown here is derived from an EMBL/GenBank/DDBJ whole genome shotgun (WGS) entry which is preliminary data.</text>
</comment>
<dbReference type="EMBL" id="JAINUF010000016">
    <property type="protein sequence ID" value="KAJ8339765.1"/>
    <property type="molecule type" value="Genomic_DNA"/>
</dbReference>
<gene>
    <name evidence="1" type="ORF">SKAU_G00343980</name>
</gene>
<proteinExistence type="predicted"/>
<name>A0A9Q1IGJ5_SYNKA</name>
<evidence type="ECO:0000313" key="2">
    <source>
        <dbReference type="Proteomes" id="UP001152622"/>
    </source>
</evidence>